<protein>
    <submittedName>
        <fullName evidence="6">Acetyl-CoA synthetase</fullName>
    </submittedName>
</protein>
<evidence type="ECO:0000256" key="1">
    <source>
        <dbReference type="ARBA" id="ARBA00022598"/>
    </source>
</evidence>
<name>A0A832YXP2_9CREN</name>
<evidence type="ECO:0000256" key="2">
    <source>
        <dbReference type="ARBA" id="ARBA00022741"/>
    </source>
</evidence>
<dbReference type="Gene3D" id="3.30.1490.20">
    <property type="entry name" value="ATP-grasp fold, A domain"/>
    <property type="match status" value="1"/>
</dbReference>
<dbReference type="SUPFAM" id="SSF56059">
    <property type="entry name" value="Glutathione synthetase ATP-binding domain-like"/>
    <property type="match status" value="1"/>
</dbReference>
<dbReference type="GO" id="GO:0046872">
    <property type="term" value="F:metal ion binding"/>
    <property type="evidence" value="ECO:0007669"/>
    <property type="project" value="InterPro"/>
</dbReference>
<dbReference type="PANTHER" id="PTHR43334">
    <property type="entry name" value="ACETATE--COA LIGASE [ADP-FORMING]"/>
    <property type="match status" value="1"/>
</dbReference>
<dbReference type="InterPro" id="IPR011761">
    <property type="entry name" value="ATP-grasp"/>
</dbReference>
<dbReference type="InterPro" id="IPR013815">
    <property type="entry name" value="ATP_grasp_subdomain_1"/>
</dbReference>
<dbReference type="Proteomes" id="UP000605805">
    <property type="component" value="Unassembled WGS sequence"/>
</dbReference>
<dbReference type="FunFam" id="3.30.1490.20:FF:000020">
    <property type="entry name" value="Protein lysine acetyltransferase"/>
    <property type="match status" value="1"/>
</dbReference>
<reference evidence="6" key="1">
    <citation type="journal article" date="2020" name="ISME J.">
        <title>Gammaproteobacteria mediating utilization of methyl-, sulfur- and petroleum organic compounds in deep ocean hydrothermal plumes.</title>
        <authorList>
            <person name="Zhou Z."/>
            <person name="Liu Y."/>
            <person name="Pan J."/>
            <person name="Cron B.R."/>
            <person name="Toner B.M."/>
            <person name="Anantharaman K."/>
            <person name="Breier J.A."/>
            <person name="Dick G.J."/>
            <person name="Li M."/>
        </authorList>
    </citation>
    <scope>NUCLEOTIDE SEQUENCE</scope>
    <source>
        <strain evidence="6">SZUA-1435</strain>
    </source>
</reference>
<dbReference type="AlphaFoldDB" id="A0A832YXP2"/>
<keyword evidence="3 4" id="KW-0067">ATP-binding</keyword>
<dbReference type="InterPro" id="IPR051538">
    <property type="entry name" value="Acyl-CoA_Synth/Transferase"/>
</dbReference>
<dbReference type="Gene3D" id="3.30.470.20">
    <property type="entry name" value="ATP-grasp fold, B domain"/>
    <property type="match status" value="1"/>
</dbReference>
<feature type="domain" description="ATP-grasp" evidence="5">
    <location>
        <begin position="26"/>
        <end position="62"/>
    </location>
</feature>
<keyword evidence="1" id="KW-0436">Ligase</keyword>
<dbReference type="PROSITE" id="PS50975">
    <property type="entry name" value="ATP_GRASP"/>
    <property type="match status" value="1"/>
</dbReference>
<dbReference type="GO" id="GO:0005524">
    <property type="term" value="F:ATP binding"/>
    <property type="evidence" value="ECO:0007669"/>
    <property type="project" value="UniProtKB-UniRule"/>
</dbReference>
<dbReference type="GO" id="GO:0016874">
    <property type="term" value="F:ligase activity"/>
    <property type="evidence" value="ECO:0007669"/>
    <property type="project" value="UniProtKB-KW"/>
</dbReference>
<sequence>MSSEVMKIIEQAEREGRKKLLEHEVYTISKHFGLPVPKFGLAHDEDEAVRIAKDIGYPVVLKIVSPDIVHKSDVGGVVLDVKSDMGVREAFRKIMNNVKNSAPNARVVGILVQEMVPYGLEVIVGGLRDAVFGPVIMFGLGGVFVEVLKDVSFRIAPLYPEDIDEMIREIKAYRVLEGYRGEPPRDIDSIKDIIYKVSKLMLEVEKIRELDLNPIMLYRKGEGAKIADARMVIG</sequence>
<organism evidence="6 7">
    <name type="scientific">Ignisphaera aggregans</name>
    <dbReference type="NCBI Taxonomy" id="334771"/>
    <lineage>
        <taxon>Archaea</taxon>
        <taxon>Thermoproteota</taxon>
        <taxon>Thermoprotei</taxon>
        <taxon>Desulfurococcales</taxon>
        <taxon>Desulfurococcaceae</taxon>
        <taxon>Ignisphaera</taxon>
    </lineage>
</organism>
<evidence type="ECO:0000256" key="3">
    <source>
        <dbReference type="ARBA" id="ARBA00022840"/>
    </source>
</evidence>
<evidence type="ECO:0000259" key="5">
    <source>
        <dbReference type="PROSITE" id="PS50975"/>
    </source>
</evidence>
<evidence type="ECO:0000313" key="7">
    <source>
        <dbReference type="Proteomes" id="UP000605805"/>
    </source>
</evidence>
<keyword evidence="2 4" id="KW-0547">Nucleotide-binding</keyword>
<gene>
    <name evidence="6" type="ORF">EYH02_02875</name>
</gene>
<dbReference type="PANTHER" id="PTHR43334:SF1">
    <property type="entry name" value="3-HYDROXYPROPIONATE--COA LIGASE [ADP-FORMING]"/>
    <property type="match status" value="1"/>
</dbReference>
<evidence type="ECO:0000256" key="4">
    <source>
        <dbReference type="PROSITE-ProRule" id="PRU00409"/>
    </source>
</evidence>
<dbReference type="EMBL" id="DQTV01000051">
    <property type="protein sequence ID" value="HIP56998.1"/>
    <property type="molecule type" value="Genomic_DNA"/>
</dbReference>
<accession>A0A832YXP2</accession>
<dbReference type="Pfam" id="PF13549">
    <property type="entry name" value="ATP-grasp_5"/>
    <property type="match status" value="1"/>
</dbReference>
<proteinExistence type="predicted"/>
<comment type="caution">
    <text evidence="6">The sequence shown here is derived from an EMBL/GenBank/DDBJ whole genome shotgun (WGS) entry which is preliminary data.</text>
</comment>
<evidence type="ECO:0000313" key="6">
    <source>
        <dbReference type="EMBL" id="HIP56998.1"/>
    </source>
</evidence>